<organism evidence="7">
    <name type="scientific">bioreactor metagenome</name>
    <dbReference type="NCBI Taxonomy" id="1076179"/>
    <lineage>
        <taxon>unclassified sequences</taxon>
        <taxon>metagenomes</taxon>
        <taxon>ecological metagenomes</taxon>
    </lineage>
</organism>
<keyword evidence="4 6" id="KW-1133">Transmembrane helix</keyword>
<feature type="transmembrane region" description="Helical" evidence="6">
    <location>
        <begin position="12"/>
        <end position="34"/>
    </location>
</feature>
<dbReference type="InterPro" id="IPR000983">
    <property type="entry name" value="Bac_GSPG_pilin"/>
</dbReference>
<dbReference type="GO" id="GO:0016020">
    <property type="term" value="C:membrane"/>
    <property type="evidence" value="ECO:0007669"/>
    <property type="project" value="UniProtKB-SubCell"/>
</dbReference>
<protein>
    <recommendedName>
        <fullName evidence="8">Type II secretion system protein G</fullName>
    </recommendedName>
</protein>
<accession>A0A645FCT3</accession>
<evidence type="ECO:0000256" key="2">
    <source>
        <dbReference type="ARBA" id="ARBA00022481"/>
    </source>
</evidence>
<name>A0A645FCT3_9ZZZZ</name>
<dbReference type="Gene3D" id="3.30.700.10">
    <property type="entry name" value="Glycoprotein, Type 4 Pilin"/>
    <property type="match status" value="1"/>
</dbReference>
<comment type="subcellular location">
    <subcellularLocation>
        <location evidence="1">Membrane</location>
        <topology evidence="1">Single-pass membrane protein</topology>
    </subcellularLocation>
</comment>
<keyword evidence="3 6" id="KW-0812">Transmembrane</keyword>
<reference evidence="7" key="1">
    <citation type="submission" date="2019-08" db="EMBL/GenBank/DDBJ databases">
        <authorList>
            <person name="Kucharzyk K."/>
            <person name="Murdoch R.W."/>
            <person name="Higgins S."/>
            <person name="Loffler F."/>
        </authorList>
    </citation>
    <scope>NUCLEOTIDE SEQUENCE</scope>
</reference>
<evidence type="ECO:0000256" key="4">
    <source>
        <dbReference type="ARBA" id="ARBA00022989"/>
    </source>
</evidence>
<dbReference type="Pfam" id="PF07963">
    <property type="entry name" value="N_methyl"/>
    <property type="match status" value="1"/>
</dbReference>
<dbReference type="InterPro" id="IPR045584">
    <property type="entry name" value="Pilin-like"/>
</dbReference>
<evidence type="ECO:0000256" key="5">
    <source>
        <dbReference type="ARBA" id="ARBA00023136"/>
    </source>
</evidence>
<dbReference type="PRINTS" id="PR00813">
    <property type="entry name" value="BCTERIALGSPG"/>
</dbReference>
<proteinExistence type="predicted"/>
<dbReference type="PANTHER" id="PTHR30093">
    <property type="entry name" value="GENERAL SECRETION PATHWAY PROTEIN G"/>
    <property type="match status" value="1"/>
</dbReference>
<evidence type="ECO:0008006" key="8">
    <source>
        <dbReference type="Google" id="ProtNLM"/>
    </source>
</evidence>
<evidence type="ECO:0000256" key="1">
    <source>
        <dbReference type="ARBA" id="ARBA00004167"/>
    </source>
</evidence>
<keyword evidence="5 6" id="KW-0472">Membrane</keyword>
<dbReference type="AlphaFoldDB" id="A0A645FCT3"/>
<evidence type="ECO:0000313" key="7">
    <source>
        <dbReference type="EMBL" id="MPN11740.1"/>
    </source>
</evidence>
<dbReference type="NCBIfam" id="TIGR02532">
    <property type="entry name" value="IV_pilin_GFxxxE"/>
    <property type="match status" value="1"/>
</dbReference>
<keyword evidence="2" id="KW-0488">Methylation</keyword>
<dbReference type="GO" id="GO:0015627">
    <property type="term" value="C:type II protein secretion system complex"/>
    <property type="evidence" value="ECO:0007669"/>
    <property type="project" value="InterPro"/>
</dbReference>
<dbReference type="InterPro" id="IPR012902">
    <property type="entry name" value="N_methyl_site"/>
</dbReference>
<dbReference type="EMBL" id="VSSQ01057992">
    <property type="protein sequence ID" value="MPN11740.1"/>
    <property type="molecule type" value="Genomic_DNA"/>
</dbReference>
<dbReference type="PANTHER" id="PTHR30093:SF44">
    <property type="entry name" value="TYPE II SECRETION SYSTEM CORE PROTEIN G"/>
    <property type="match status" value="1"/>
</dbReference>
<comment type="caution">
    <text evidence="7">The sequence shown here is derived from an EMBL/GenBank/DDBJ whole genome shotgun (WGS) entry which is preliminary data.</text>
</comment>
<dbReference type="SUPFAM" id="SSF54523">
    <property type="entry name" value="Pili subunits"/>
    <property type="match status" value="1"/>
</dbReference>
<dbReference type="GO" id="GO:0015628">
    <property type="term" value="P:protein secretion by the type II secretion system"/>
    <property type="evidence" value="ECO:0007669"/>
    <property type="project" value="InterPro"/>
</dbReference>
<gene>
    <name evidence="7" type="ORF">SDC9_159048</name>
</gene>
<evidence type="ECO:0000256" key="3">
    <source>
        <dbReference type="ARBA" id="ARBA00022692"/>
    </source>
</evidence>
<evidence type="ECO:0000256" key="6">
    <source>
        <dbReference type="SAM" id="Phobius"/>
    </source>
</evidence>
<sequence>MIKLFTKKRNKKGFTLVELVVVVAILGILAAIAIPRFAGTQTNARVKSHNTNVRTIESAISLYQAESGNALVDIDSIASLVPDYLKAVPANPLKTGDAPKYKVAPGGAAAADADYDDAYTVTDGVVSPGMLYE</sequence>
<dbReference type="PROSITE" id="PS00409">
    <property type="entry name" value="PROKAR_NTER_METHYL"/>
    <property type="match status" value="1"/>
</dbReference>